<evidence type="ECO:0000313" key="1">
    <source>
        <dbReference type="EMBL" id="KAG8007761.1"/>
    </source>
</evidence>
<dbReference type="EMBL" id="CM024790">
    <property type="protein sequence ID" value="KAG8007761.1"/>
    <property type="molecule type" value="Genomic_DNA"/>
</dbReference>
<sequence length="1014" mass="111817">MRGLYAILVFFIFVCCTRAKKMRWCTVSDPEQRKCAELAKTLVAVLPPAVVAAYGRLSCIRASSTTDCIDRIRGNRADIVTLDAGEVYSAVKQFGLVVVAKEIYSDGGCILSVAVVRNSTLDIRSLQGLRTCHSGVRWTAGWSLPLGFLLSRNYLSWSKEQPLSQDVSTFFSASCIPGAAAMAPPLCALCQGQKSYIRQKNYHCETSHSEPFYNSQGALRCLRSGAGDVAFVDHLALENFEGGDRDEFRLLCTNGTQAPLSHYRSCNLGRGPGGGMVTRFNIRKVARKFLNTVQMLFGQRGRERQRFQLFNSSSFGENDLLFKDVTDKLAVLPDDMDVSQVLGLDYVALLKGLGHEGASLEDSVVRWCCISHAEQKKCEQWALSIKSDPLVCVKAASIRDCIEKIKRDEVDAVSLDATHSFIAGKCGLVPVVTEYYGRECVPAEGSTHLETDVLPSAVGVAVAKRSSRNIFIGNLGGRRSCHGHMYSPAGWLLPYRHTLSLEHNSSSPCDPDQVYNQVFWKGCLPGSQGNLCKVCMGGTGEAATKRCADNHNERYYGNMGALRCLVGDPSGKSYGDVAFLEQHNLQANILNLGSTGWADGWTSSDFELLCGDGRRASLSEWESCNLGVIPPNTIMTRPVLTARVYDFLMKSQETLAANPNAEFKLFESLQYGESDLLFKDATQCFVHTSHMDYRSILGDEFYNRMRLPRRILTLPTPPVRSASSVPAGVLTFVPACSTTDAHSLELLQDFVSRARRLFVITGAGLSTESGIPDYRSEGVGLYARTDRRPMQHAEFIRSAKSRQRYWARNFLGWPQFSSHQPNSAHKTLRRWEERGKLHWLVTQNVDALHSKAGQKGLTELHGCTHRVMCLGCGAISAREELQARFVALNPEWRAQAGGVAPDGDVFIEDEQVQTFRVPSCENCGGILKPEVTFFGDTVNRATVQFVHDRLSESDAVLVVGSSLQVYSGYRFLMAASDRKMPVAILNIGPTRADHLAELKVSGRCGEVLSVIQPL</sequence>
<reference evidence="1" key="1">
    <citation type="submission" date="2020-04" db="EMBL/GenBank/DDBJ databases">
        <title>A chromosome-scale assembly and high-density genetic map of the yellow drum (Nibea albiflora) genome.</title>
        <authorList>
            <person name="Xu D."/>
            <person name="Zhang W."/>
            <person name="Chen R."/>
            <person name="Tan P."/>
            <person name="Wang L."/>
            <person name="Song H."/>
            <person name="Tian L."/>
            <person name="Zhu Q."/>
            <person name="Wang B."/>
        </authorList>
    </citation>
    <scope>NUCLEOTIDE SEQUENCE</scope>
    <source>
        <strain evidence="1">ZJHYS-2018</strain>
    </source>
</reference>
<keyword evidence="2" id="KW-1185">Reference proteome</keyword>
<proteinExistence type="predicted"/>
<name>A0ACB7F405_NIBAL</name>
<dbReference type="Proteomes" id="UP000805704">
    <property type="component" value="Chromosome 2"/>
</dbReference>
<organism evidence="1 2">
    <name type="scientific">Nibea albiflora</name>
    <name type="common">Yellow drum</name>
    <name type="synonym">Corvina albiflora</name>
    <dbReference type="NCBI Taxonomy" id="240163"/>
    <lineage>
        <taxon>Eukaryota</taxon>
        <taxon>Metazoa</taxon>
        <taxon>Chordata</taxon>
        <taxon>Craniata</taxon>
        <taxon>Vertebrata</taxon>
        <taxon>Euteleostomi</taxon>
        <taxon>Actinopterygii</taxon>
        <taxon>Neopterygii</taxon>
        <taxon>Teleostei</taxon>
        <taxon>Neoteleostei</taxon>
        <taxon>Acanthomorphata</taxon>
        <taxon>Eupercaria</taxon>
        <taxon>Sciaenidae</taxon>
        <taxon>Nibea</taxon>
    </lineage>
</organism>
<comment type="caution">
    <text evidence="1">The sequence shown here is derived from an EMBL/GenBank/DDBJ whole genome shotgun (WGS) entry which is preliminary data.</text>
</comment>
<accession>A0ACB7F405</accession>
<evidence type="ECO:0000313" key="2">
    <source>
        <dbReference type="Proteomes" id="UP000805704"/>
    </source>
</evidence>
<gene>
    <name evidence="1" type="primary">SIRT4</name>
    <name evidence="1" type="ORF">GBF38_013432</name>
</gene>
<protein>
    <submittedName>
        <fullName evidence="1">NAD-dependent protein lipoamidase sirtuin-4</fullName>
    </submittedName>
</protein>